<feature type="transmembrane region" description="Helical" evidence="8">
    <location>
        <begin position="410"/>
        <end position="430"/>
    </location>
</feature>
<sequence>MVFSSVPFLFIFLPIVLILYSCIRNIKAQNALLILASLFFYGYGEPVFVLAMIASVFVNWVLAVFIADFEKNKKIFLVIAVIANLAFLGVFKYAGFAVKVIDQVTGMNIPVPEITLPIGISFFTFQVLSYVIDVYRDPSMVQRRFTRVLLYVSFFPQLIAGPIVKYHDIYKYLDSRHQTVAEVAGGIRRFILGLSKKLFLANTMGLVADKVFALPKSDLSAPAAWLGAVAYLFQIFFDFSGYSDMAIGLGAMFGFPFLENFDHPYIATSIKDFWRRWHISLSTWFRDYLYIPLGGNRKGKVRTEVNKLIVFFFTGLWHGASWNFVLWGMIHGISLVAEDCVKYFRERNGKVTRRKGPFSRFLGWFYTIIIVTVAFVFFRADTLSDGGVMIAAMFAGGSGNLTTYNTLHQILSPYVITMMAASVAACFPILKSIDSWALNAGEKQTRVVRGLSYVLSLILLAGCVLNIANASYNPFIYFRF</sequence>
<dbReference type="GO" id="GO:0042121">
    <property type="term" value="P:alginic acid biosynthetic process"/>
    <property type="evidence" value="ECO:0007669"/>
    <property type="project" value="InterPro"/>
</dbReference>
<evidence type="ECO:0000256" key="5">
    <source>
        <dbReference type="ARBA" id="ARBA00022989"/>
    </source>
</evidence>
<accession>A0A6N7J137</accession>
<dbReference type="EMBL" id="VOGC01000006">
    <property type="protein sequence ID" value="MQN01539.1"/>
    <property type="molecule type" value="Genomic_DNA"/>
</dbReference>
<feature type="transmembrane region" description="Helical" evidence="8">
    <location>
        <begin position="6"/>
        <end position="23"/>
    </location>
</feature>
<comment type="similarity">
    <text evidence="2 7">Belongs to the membrane-bound acyltransferase family.</text>
</comment>
<keyword evidence="4 8" id="KW-0812">Transmembrane</keyword>
<evidence type="ECO:0000256" key="7">
    <source>
        <dbReference type="PIRNR" id="PIRNR016636"/>
    </source>
</evidence>
<keyword evidence="10" id="KW-1185">Reference proteome</keyword>
<name>A0A6N7J137_9FIRM</name>
<protein>
    <submittedName>
        <fullName evidence="9">MBOAT family protein</fullName>
    </submittedName>
</protein>
<dbReference type="InterPro" id="IPR028362">
    <property type="entry name" value="AlgI"/>
</dbReference>
<keyword evidence="6 7" id="KW-0472">Membrane</keyword>
<gene>
    <name evidence="9" type="ORF">FRC54_06360</name>
</gene>
<feature type="transmembrane region" description="Helical" evidence="8">
    <location>
        <begin position="114"/>
        <end position="136"/>
    </location>
</feature>
<dbReference type="PIRSF" id="PIRSF500217">
    <property type="entry name" value="AlgI"/>
    <property type="match status" value="1"/>
</dbReference>
<comment type="caution">
    <text evidence="9">The sequence shown here is derived from an EMBL/GenBank/DDBJ whole genome shotgun (WGS) entry which is preliminary data.</text>
</comment>
<dbReference type="AlphaFoldDB" id="A0A6N7J137"/>
<feature type="transmembrane region" description="Helical" evidence="8">
    <location>
        <begin position="148"/>
        <end position="167"/>
    </location>
</feature>
<dbReference type="Pfam" id="PF03062">
    <property type="entry name" value="MBOAT"/>
    <property type="match status" value="1"/>
</dbReference>
<evidence type="ECO:0000313" key="9">
    <source>
        <dbReference type="EMBL" id="MQN01539.1"/>
    </source>
</evidence>
<feature type="transmembrane region" description="Helical" evidence="8">
    <location>
        <begin position="75"/>
        <end position="94"/>
    </location>
</feature>
<feature type="transmembrane region" description="Helical" evidence="8">
    <location>
        <begin position="358"/>
        <end position="378"/>
    </location>
</feature>
<comment type="subcellular location">
    <subcellularLocation>
        <location evidence="1">Cell membrane</location>
        <topology evidence="1">Multi-pass membrane protein</topology>
    </subcellularLocation>
</comment>
<evidence type="ECO:0000256" key="2">
    <source>
        <dbReference type="ARBA" id="ARBA00010323"/>
    </source>
</evidence>
<keyword evidence="3 7" id="KW-1003">Cell membrane</keyword>
<evidence type="ECO:0000256" key="6">
    <source>
        <dbReference type="ARBA" id="ARBA00023136"/>
    </source>
</evidence>
<feature type="transmembrane region" description="Helical" evidence="8">
    <location>
        <begin position="219"/>
        <end position="237"/>
    </location>
</feature>
<dbReference type="InterPro" id="IPR004299">
    <property type="entry name" value="MBOAT_fam"/>
</dbReference>
<dbReference type="GO" id="GO:0005886">
    <property type="term" value="C:plasma membrane"/>
    <property type="evidence" value="ECO:0007669"/>
    <property type="project" value="UniProtKB-SubCell"/>
</dbReference>
<evidence type="ECO:0000256" key="4">
    <source>
        <dbReference type="ARBA" id="ARBA00022692"/>
    </source>
</evidence>
<proteinExistence type="inferred from homology"/>
<dbReference type="PANTHER" id="PTHR13285">
    <property type="entry name" value="ACYLTRANSFERASE"/>
    <property type="match status" value="1"/>
</dbReference>
<evidence type="ECO:0000256" key="1">
    <source>
        <dbReference type="ARBA" id="ARBA00004651"/>
    </source>
</evidence>
<evidence type="ECO:0000256" key="8">
    <source>
        <dbReference type="SAM" id="Phobius"/>
    </source>
</evidence>
<keyword evidence="5 8" id="KW-1133">Transmembrane helix</keyword>
<keyword evidence="7" id="KW-0012">Acyltransferase</keyword>
<dbReference type="PIRSF" id="PIRSF016636">
    <property type="entry name" value="AlgI_DltB"/>
    <property type="match status" value="1"/>
</dbReference>
<keyword evidence="7" id="KW-0808">Transferase</keyword>
<evidence type="ECO:0000256" key="3">
    <source>
        <dbReference type="ARBA" id="ARBA00022475"/>
    </source>
</evidence>
<dbReference type="InterPro" id="IPR024194">
    <property type="entry name" value="Ac/AlaTfrase_AlgI/DltB"/>
</dbReference>
<dbReference type="InterPro" id="IPR051085">
    <property type="entry name" value="MB_O-acyltransferase"/>
</dbReference>
<organism evidence="9 10">
    <name type="scientific">Candidatus Weimeria bifida</name>
    <dbReference type="NCBI Taxonomy" id="2599074"/>
    <lineage>
        <taxon>Bacteria</taxon>
        <taxon>Bacillati</taxon>
        <taxon>Bacillota</taxon>
        <taxon>Clostridia</taxon>
        <taxon>Lachnospirales</taxon>
        <taxon>Lachnospiraceae</taxon>
        <taxon>Candidatus Weimeria</taxon>
    </lineage>
</organism>
<feature type="transmembrane region" description="Helical" evidence="8">
    <location>
        <begin position="451"/>
        <end position="472"/>
    </location>
</feature>
<dbReference type="GO" id="GO:0016746">
    <property type="term" value="F:acyltransferase activity"/>
    <property type="evidence" value="ECO:0007669"/>
    <property type="project" value="UniProtKB-KW"/>
</dbReference>
<feature type="transmembrane region" description="Helical" evidence="8">
    <location>
        <begin position="308"/>
        <end position="337"/>
    </location>
</feature>
<dbReference type="PANTHER" id="PTHR13285:SF18">
    <property type="entry name" value="PROTEIN-CYSTEINE N-PALMITOYLTRANSFERASE RASP"/>
    <property type="match status" value="1"/>
</dbReference>
<feature type="transmembrane region" description="Helical" evidence="8">
    <location>
        <begin position="50"/>
        <end position="68"/>
    </location>
</feature>
<reference evidence="9" key="1">
    <citation type="journal article" date="2020" name="Appl. Environ. Microbiol.">
        <title>Medium-Chain Fatty Acid Synthesis by 'Candidatus Weimeria bifida' gen. nov., sp. nov., and 'Candidatus Pseudoramibacter fermentans' sp. nov.</title>
        <authorList>
            <person name="Scarborough M.J."/>
            <person name="Myers K.S."/>
            <person name="Donohue T.J."/>
            <person name="Noguera D.R."/>
        </authorList>
    </citation>
    <scope>NUCLEOTIDE SEQUENCE</scope>
    <source>
        <strain evidence="9">LCO1.1</strain>
    </source>
</reference>
<dbReference type="Proteomes" id="UP000460257">
    <property type="component" value="Unassembled WGS sequence"/>
</dbReference>
<evidence type="ECO:0000313" key="10">
    <source>
        <dbReference type="Proteomes" id="UP000460257"/>
    </source>
</evidence>